<organism evidence="1 2">
    <name type="scientific">Melia azedarach</name>
    <name type="common">Chinaberry tree</name>
    <dbReference type="NCBI Taxonomy" id="155640"/>
    <lineage>
        <taxon>Eukaryota</taxon>
        <taxon>Viridiplantae</taxon>
        <taxon>Streptophyta</taxon>
        <taxon>Embryophyta</taxon>
        <taxon>Tracheophyta</taxon>
        <taxon>Spermatophyta</taxon>
        <taxon>Magnoliopsida</taxon>
        <taxon>eudicotyledons</taxon>
        <taxon>Gunneridae</taxon>
        <taxon>Pentapetalae</taxon>
        <taxon>rosids</taxon>
        <taxon>malvids</taxon>
        <taxon>Sapindales</taxon>
        <taxon>Meliaceae</taxon>
        <taxon>Melia</taxon>
    </lineage>
</organism>
<dbReference type="EMBL" id="CM051406">
    <property type="protein sequence ID" value="KAJ4703505.1"/>
    <property type="molecule type" value="Genomic_DNA"/>
</dbReference>
<proteinExistence type="predicted"/>
<reference evidence="1 2" key="1">
    <citation type="journal article" date="2023" name="Science">
        <title>Complex scaffold remodeling in plant triterpene biosynthesis.</title>
        <authorList>
            <person name="De La Pena R."/>
            <person name="Hodgson H."/>
            <person name="Liu J.C."/>
            <person name="Stephenson M.J."/>
            <person name="Martin A.C."/>
            <person name="Owen C."/>
            <person name="Harkess A."/>
            <person name="Leebens-Mack J."/>
            <person name="Jimenez L.E."/>
            <person name="Osbourn A."/>
            <person name="Sattely E.S."/>
        </authorList>
    </citation>
    <scope>NUCLEOTIDE SEQUENCE [LARGE SCALE GENOMIC DNA]</scope>
    <source>
        <strain evidence="2">cv. JPN11</strain>
        <tissue evidence="1">Leaf</tissue>
    </source>
</reference>
<dbReference type="Proteomes" id="UP001164539">
    <property type="component" value="Chromosome 13"/>
</dbReference>
<keyword evidence="2" id="KW-1185">Reference proteome</keyword>
<evidence type="ECO:0000313" key="1">
    <source>
        <dbReference type="EMBL" id="KAJ4703505.1"/>
    </source>
</evidence>
<gene>
    <name evidence="1" type="ORF">OWV82_023402</name>
</gene>
<comment type="caution">
    <text evidence="1">The sequence shown here is derived from an EMBL/GenBank/DDBJ whole genome shotgun (WGS) entry which is preliminary data.</text>
</comment>
<accession>A0ACC1WWG4</accession>
<name>A0ACC1WWG4_MELAZ</name>
<sequence>MEKYNFSSASSSKATSCNDNANTTSTNLRQPNMVYTQNSQFSNYETMTNPSTLPTTLPQYFFPAQYFSPYHHQTMQFPSTYHLQQQTSYPFVPYPVHPFCLAQNAIDNRAGIAVQAGSWFVQPDGVVKEQQRGALDPHKTKIARIKRKLARQKSLSLQRNASSGASSSVPSSAHLDARRLTMYGADRDLYKFCTPDNKRLRVLLKKELKNSDVGSLGRIVLPKREAEENLPSLSDKEGIQVVIKDVYSDQFWTLKFKYWSNNKSRMYVLENTGDFVKQNRLEIGDSLTLYEDENKNLGQYFSIKKVERPAAEPSYTQHHSSHNYIHTPAMHQARDEEEANLALLIEQLKHKEQQEAYYNLMTLPMEDFSRQSGQPNEEGLSNNITNPGIHHPHMAAPSLTLSKMKNANDHHSADDCFGALDMLPDVNTYNFSL</sequence>
<protein>
    <submittedName>
        <fullName evidence="1">B3 domain-containing transcription factor LEC2-like</fullName>
    </submittedName>
</protein>
<evidence type="ECO:0000313" key="2">
    <source>
        <dbReference type="Proteomes" id="UP001164539"/>
    </source>
</evidence>